<protein>
    <submittedName>
        <fullName evidence="7">Transcriptional regulator with PAS, ATPase and Fis domain</fullName>
    </submittedName>
</protein>
<dbReference type="InterPro" id="IPR002197">
    <property type="entry name" value="HTH_Fis"/>
</dbReference>
<dbReference type="Pfam" id="PF00158">
    <property type="entry name" value="Sigma54_activat"/>
    <property type="match status" value="1"/>
</dbReference>
<dbReference type="SUPFAM" id="SSF46689">
    <property type="entry name" value="Homeodomain-like"/>
    <property type="match status" value="1"/>
</dbReference>
<keyword evidence="3" id="KW-0805">Transcription regulation</keyword>
<dbReference type="Pfam" id="PF00989">
    <property type="entry name" value="PAS"/>
    <property type="match status" value="1"/>
</dbReference>
<dbReference type="Gene3D" id="1.10.10.60">
    <property type="entry name" value="Homeodomain-like"/>
    <property type="match status" value="1"/>
</dbReference>
<evidence type="ECO:0000313" key="7">
    <source>
        <dbReference type="EMBL" id="MET3749425.1"/>
    </source>
</evidence>
<dbReference type="PROSITE" id="PS50112">
    <property type="entry name" value="PAS"/>
    <property type="match status" value="1"/>
</dbReference>
<accession>A0ABV2LYY1</accession>
<dbReference type="Gene3D" id="3.40.50.300">
    <property type="entry name" value="P-loop containing nucleotide triphosphate hydrolases"/>
    <property type="match status" value="1"/>
</dbReference>
<evidence type="ECO:0000259" key="5">
    <source>
        <dbReference type="PROSITE" id="PS50045"/>
    </source>
</evidence>
<feature type="domain" description="PAS" evidence="6">
    <location>
        <begin position="197"/>
        <end position="250"/>
    </location>
</feature>
<dbReference type="Gene3D" id="3.40.50.2300">
    <property type="match status" value="1"/>
</dbReference>
<proteinExistence type="predicted"/>
<dbReference type="PANTHER" id="PTHR32071:SF57">
    <property type="entry name" value="C4-DICARBOXYLATE TRANSPORT TRANSCRIPTIONAL REGULATORY PROTEIN DCTD"/>
    <property type="match status" value="1"/>
</dbReference>
<comment type="caution">
    <text evidence="7">The sequence shown here is derived from an EMBL/GenBank/DDBJ whole genome shotgun (WGS) entry which is preliminary data.</text>
</comment>
<evidence type="ECO:0000256" key="2">
    <source>
        <dbReference type="ARBA" id="ARBA00022840"/>
    </source>
</evidence>
<dbReference type="SUPFAM" id="SSF159800">
    <property type="entry name" value="PrpR receptor domain-like"/>
    <property type="match status" value="1"/>
</dbReference>
<evidence type="ECO:0000256" key="3">
    <source>
        <dbReference type="ARBA" id="ARBA00023015"/>
    </source>
</evidence>
<dbReference type="Gene3D" id="3.40.50.10660">
    <property type="entry name" value="PrpR receptor domain-like"/>
    <property type="match status" value="1"/>
</dbReference>
<keyword evidence="1" id="KW-0547">Nucleotide-binding</keyword>
<evidence type="ECO:0000313" key="8">
    <source>
        <dbReference type="Proteomes" id="UP001549106"/>
    </source>
</evidence>
<dbReference type="SUPFAM" id="SSF55785">
    <property type="entry name" value="PYP-like sensor domain (PAS domain)"/>
    <property type="match status" value="1"/>
</dbReference>
<dbReference type="CDD" id="cd00009">
    <property type="entry name" value="AAA"/>
    <property type="match status" value="1"/>
</dbReference>
<dbReference type="SUPFAM" id="SSF52540">
    <property type="entry name" value="P-loop containing nucleoside triphosphate hydrolases"/>
    <property type="match status" value="1"/>
</dbReference>
<evidence type="ECO:0000256" key="1">
    <source>
        <dbReference type="ARBA" id="ARBA00022741"/>
    </source>
</evidence>
<dbReference type="InterPro" id="IPR009057">
    <property type="entry name" value="Homeodomain-like_sf"/>
</dbReference>
<dbReference type="InterPro" id="IPR010524">
    <property type="entry name" value="Sig_transdc_resp-reg_PrpR_N"/>
</dbReference>
<gene>
    <name evidence="7" type="ORF">ABID24_000652</name>
</gene>
<dbReference type="InterPro" id="IPR000014">
    <property type="entry name" value="PAS"/>
</dbReference>
<dbReference type="PANTHER" id="PTHR32071">
    <property type="entry name" value="TRANSCRIPTIONAL REGULATORY PROTEIN"/>
    <property type="match status" value="1"/>
</dbReference>
<dbReference type="RefSeq" id="WP_257464006.1">
    <property type="nucleotide sequence ID" value="NZ_JANJZT010000003.1"/>
</dbReference>
<sequence>MSKIAVLLPKEYMLEQARKVIQEKNADINILKVIKTSDSVYEARKAMEQGAGIIVARGVQAAYIREYTNIPVAEIILTGQEIALMVAAAKKIIPEKKHPQIALIGFESMFSDTSYFDELFGITLKTYFMKSMEQAAEKVELAIAEGADVLLGGDTVNSLASQRNFPSCFINSTEESIRSALAMAEHMALSAETEKTYAAQFETVLDNANNGIFEIDEKRKITIINRTVEELLKKSAEKVKGEALESFFPELDIKYVNDVLEGRRDMFTTSTYLAGIPMMITVAPVQYEEKICGAIISCYRYISAQKSSTDELHSHYLKGYVAKARFSDMRITGKEMEYCVELSRMYALSKSPVLIRGEGGTEKEFLAQCIHNNSSYKTGPFVTINCSGMSEQMQMDRIFGNPASEDIGIQKGGLAVGDLGTVLIAEIEKLTPVCQYRLYRAIRYEDLIQNDLERSQTLDNRIIATTSVDLGQLVKEGRFREDLYYLLNGLVVEIPPLRKRKEDIRSIVEECRTKFSRRYAKFPKISEDAMEALMEFPWPGNELQLETFCERMLLTTLKKTIAGDFVHFLLNELYPQTESEQEDGKTVIYQHPEAAELQTLLEKYRGNRSAVAKEMGISTTTLWRRMKKYGIINRYDLLERRQSAEKDVFK</sequence>
<dbReference type="Gene3D" id="1.10.8.60">
    <property type="match status" value="1"/>
</dbReference>
<feature type="domain" description="Sigma-54 factor interaction" evidence="5">
    <location>
        <begin position="329"/>
        <end position="554"/>
    </location>
</feature>
<dbReference type="InterPro" id="IPR035965">
    <property type="entry name" value="PAS-like_dom_sf"/>
</dbReference>
<dbReference type="InterPro" id="IPR002078">
    <property type="entry name" value="Sigma_54_int"/>
</dbReference>
<dbReference type="PRINTS" id="PR01590">
    <property type="entry name" value="HTHFIS"/>
</dbReference>
<evidence type="ECO:0000256" key="4">
    <source>
        <dbReference type="ARBA" id="ARBA00023163"/>
    </source>
</evidence>
<dbReference type="Pfam" id="PF02954">
    <property type="entry name" value="HTH_8"/>
    <property type="match status" value="1"/>
</dbReference>
<dbReference type="CDD" id="cd00130">
    <property type="entry name" value="PAS"/>
    <property type="match status" value="1"/>
</dbReference>
<organism evidence="7 8">
    <name type="scientific">Blautia caecimuris</name>
    <dbReference type="NCBI Taxonomy" id="1796615"/>
    <lineage>
        <taxon>Bacteria</taxon>
        <taxon>Bacillati</taxon>
        <taxon>Bacillota</taxon>
        <taxon>Clostridia</taxon>
        <taxon>Lachnospirales</taxon>
        <taxon>Lachnospiraceae</taxon>
        <taxon>Blautia</taxon>
    </lineage>
</organism>
<keyword evidence="8" id="KW-1185">Reference proteome</keyword>
<dbReference type="Pfam" id="PF06506">
    <property type="entry name" value="PrpR_N"/>
    <property type="match status" value="1"/>
</dbReference>
<name>A0ABV2LYY1_9FIRM</name>
<dbReference type="InterPro" id="IPR058031">
    <property type="entry name" value="AAA_lid_NorR"/>
</dbReference>
<dbReference type="SMART" id="SM00091">
    <property type="entry name" value="PAS"/>
    <property type="match status" value="1"/>
</dbReference>
<keyword evidence="2" id="KW-0067">ATP-binding</keyword>
<dbReference type="PROSITE" id="PS50045">
    <property type="entry name" value="SIGMA54_INTERACT_4"/>
    <property type="match status" value="1"/>
</dbReference>
<dbReference type="InterPro" id="IPR027417">
    <property type="entry name" value="P-loop_NTPase"/>
</dbReference>
<keyword evidence="4" id="KW-0804">Transcription</keyword>
<dbReference type="Pfam" id="PF25601">
    <property type="entry name" value="AAA_lid_14"/>
    <property type="match status" value="1"/>
</dbReference>
<dbReference type="EMBL" id="JBEPMJ010000003">
    <property type="protein sequence ID" value="MET3749425.1"/>
    <property type="molecule type" value="Genomic_DNA"/>
</dbReference>
<reference evidence="7 8" key="1">
    <citation type="submission" date="2024-06" db="EMBL/GenBank/DDBJ databases">
        <title>Genomic Encyclopedia of Type Strains, Phase IV (KMG-IV): sequencing the most valuable type-strain genomes for metagenomic binning, comparative biology and taxonomic classification.</title>
        <authorList>
            <person name="Goeker M."/>
        </authorList>
    </citation>
    <scope>NUCLEOTIDE SEQUENCE [LARGE SCALE GENOMIC DNA]</scope>
    <source>
        <strain evidence="7 8">DSM 29492</strain>
    </source>
</reference>
<dbReference type="InterPro" id="IPR013767">
    <property type="entry name" value="PAS_fold"/>
</dbReference>
<evidence type="ECO:0000259" key="6">
    <source>
        <dbReference type="PROSITE" id="PS50112"/>
    </source>
</evidence>
<dbReference type="Proteomes" id="UP001549106">
    <property type="component" value="Unassembled WGS sequence"/>
</dbReference>
<dbReference type="Gene3D" id="3.30.450.20">
    <property type="entry name" value="PAS domain"/>
    <property type="match status" value="1"/>
</dbReference>